<dbReference type="Pfam" id="PF21702">
    <property type="entry name" value="GLGE_C"/>
    <property type="match status" value="1"/>
</dbReference>
<dbReference type="EC" id="2.4.99.16" evidence="6"/>
<dbReference type="InterPro" id="IPR017853">
    <property type="entry name" value="GH"/>
</dbReference>
<dbReference type="InterPro" id="IPR026585">
    <property type="entry name" value="GlgE"/>
</dbReference>
<dbReference type="InParanoid" id="A0A7L4YTH3"/>
<dbReference type="GO" id="GO:0030979">
    <property type="term" value="P:alpha-glucan biosynthetic process"/>
    <property type="evidence" value="ECO:0007669"/>
    <property type="project" value="UniProtKB-UniRule"/>
</dbReference>
<dbReference type="GO" id="GO:0016758">
    <property type="term" value="F:hexosyltransferase activity"/>
    <property type="evidence" value="ECO:0007669"/>
    <property type="project" value="UniProtKB-UniRule"/>
</dbReference>
<evidence type="ECO:0000256" key="5">
    <source>
        <dbReference type="ARBA" id="ARBA00048735"/>
    </source>
</evidence>
<dbReference type="Proteomes" id="UP000463857">
    <property type="component" value="Chromosome"/>
</dbReference>
<dbReference type="InterPro" id="IPR021828">
    <property type="entry name" value="GlgE_dom_N/S"/>
</dbReference>
<evidence type="ECO:0000313" key="8">
    <source>
        <dbReference type="EMBL" id="QHC02511.1"/>
    </source>
</evidence>
<accession>A0A7L4YTH3</accession>
<feature type="binding site" evidence="6">
    <location>
        <position position="353"/>
    </location>
    <ligand>
        <name>alpha-maltose 1-phosphate</name>
        <dbReference type="ChEBI" id="CHEBI:63576"/>
    </ligand>
</feature>
<dbReference type="Pfam" id="PF11896">
    <property type="entry name" value="GlgE_dom_N_S"/>
    <property type="match status" value="1"/>
</dbReference>
<comment type="function">
    <text evidence="6">Maltosyltransferase that uses maltose 1-phosphate (M1P) as the sugar donor to elongate linear or branched alpha-(1-&gt;4)-glucans. Is involved in a branched alpha-glucan biosynthetic pathway from trehalose, together with TreS, Mak and GlgB.</text>
</comment>
<feature type="binding site" evidence="6">
    <location>
        <position position="318"/>
    </location>
    <ligand>
        <name>alpha-maltose 1-phosphate</name>
        <dbReference type="ChEBI" id="CHEBI:63576"/>
    </ligand>
</feature>
<feature type="binding site" evidence="6">
    <location>
        <begin position="527"/>
        <end position="528"/>
    </location>
    <ligand>
        <name>alpha-maltose 1-phosphate</name>
        <dbReference type="ChEBI" id="CHEBI:63576"/>
    </ligand>
</feature>
<dbReference type="EMBL" id="CP047156">
    <property type="protein sequence ID" value="QHC02511.1"/>
    <property type="molecule type" value="Genomic_DNA"/>
</dbReference>
<comment type="catalytic activity">
    <reaction evidence="5 6">
        <text>alpha-maltose 1-phosphate + [(1-&gt;4)-alpha-D-glucosyl](n) = [(1-&gt;4)-alpha-D-glucosyl](n+2) + phosphate</text>
        <dbReference type="Rhea" id="RHEA:42692"/>
        <dbReference type="Rhea" id="RHEA-COMP:9584"/>
        <dbReference type="Rhea" id="RHEA-COMP:10183"/>
        <dbReference type="ChEBI" id="CHEBI:15444"/>
        <dbReference type="ChEBI" id="CHEBI:43474"/>
        <dbReference type="ChEBI" id="CHEBI:63576"/>
        <dbReference type="EC" id="2.4.99.16"/>
    </reaction>
</comment>
<sequence length="660" mass="73381">MRSAIAEGRLAITDITPTVECGRFPARAIVGEIVPFAATVFREGHDAVGATVVLEDPSGTQYSTRMHRTALTSDRHIASAPVSQTGMWRFHIEAWSDPFSTWEHAVIAKVEAGQTAADLANDLAAGVAILQTAARTAPESARAILTAAITSLQDRDATLLDRVSIALGGEVAEILDASPVRELVTTSPSYELWVDPRRAAVGSWYELFPRSTGGLDGAGRQVHGTFASASKDLLRIATMGFDVVYFPPIHPIGEINRKGRNNSLVAEPGDVGSPWAVGSRLGGHDAVHPDLGTIDDFDRLVAEADRRGIEIALDLALQCAPDHPWVKAHPEWFTTLADGTIAFAENPPKKYQDIYPLNFDNDPEGLYAEVLRVVTFWIEHGVHIFRVDNPHTKPVNFWQWLIWEVKREHPDVIFLAEAFTRPSMMKGLGRRGFSQSYTYFTWRTAKWELEEFGEDLVESADYLNPNLFVNTPDILHESLQYGGLQMFRIRAVLASTMSGSWGVYSGYELGEHVAVRPGSEEYLDSEKYQLRHRDWNTAAAERRSIAPFLRQLNEARRAHPALESSIRNLVFHHSDNENVIVYSRSDEATGDTVIVVCSLDSHHTAQTTIRLTMPELGLGWDDRFSAYDELSGETYDWGEQNFVELRGDANPAHIIAVRRS</sequence>
<dbReference type="Gene3D" id="2.60.40.10">
    <property type="entry name" value="Immunoglobulins"/>
    <property type="match status" value="1"/>
</dbReference>
<dbReference type="Gene3D" id="2.60.40.1180">
    <property type="entry name" value="Golgi alpha-mannosidase II"/>
    <property type="match status" value="1"/>
</dbReference>
<dbReference type="InterPro" id="IPR013780">
    <property type="entry name" value="Glyco_hydro_b"/>
</dbReference>
<feature type="domain" description="Glycosyl hydrolase family 13 catalytic" evidence="7">
    <location>
        <begin position="202"/>
        <end position="550"/>
    </location>
</feature>
<keyword evidence="9" id="KW-1185">Reference proteome</keyword>
<dbReference type="SMART" id="SM00642">
    <property type="entry name" value="Aamy"/>
    <property type="match status" value="1"/>
</dbReference>
<evidence type="ECO:0000256" key="6">
    <source>
        <dbReference type="HAMAP-Rule" id="MF_02124"/>
    </source>
</evidence>
<dbReference type="PANTHER" id="PTHR47786">
    <property type="entry name" value="ALPHA-1,4-GLUCAN:MALTOSE-1-PHOSPHATE MALTOSYLTRANSFERASE"/>
    <property type="match status" value="1"/>
</dbReference>
<dbReference type="OrthoDB" id="9805159at2"/>
<evidence type="ECO:0000256" key="3">
    <source>
        <dbReference type="ARBA" id="ARBA00022679"/>
    </source>
</evidence>
<feature type="site" description="Transition state stabilizer" evidence="6">
    <location>
        <position position="473"/>
    </location>
</feature>
<feature type="active site" description="Proton donor" evidence="6">
    <location>
        <position position="417"/>
    </location>
</feature>
<dbReference type="FunCoup" id="A0A7L4YTH3">
    <property type="interactions" value="15"/>
</dbReference>
<dbReference type="HAMAP" id="MF_02124">
    <property type="entry name" value="GlgE"/>
    <property type="match status" value="1"/>
</dbReference>
<keyword evidence="3 6" id="KW-0808">Transferase</keyword>
<dbReference type="SUPFAM" id="SSF51445">
    <property type="entry name" value="(Trans)glycosidases"/>
    <property type="match status" value="1"/>
</dbReference>
<feature type="active site" description="Nucleophile" evidence="6">
    <location>
        <position position="388"/>
    </location>
</feature>
<proteinExistence type="inferred from homology"/>
<keyword evidence="2 6" id="KW-0328">Glycosyltransferase</keyword>
<feature type="binding site" evidence="6">
    <location>
        <position position="258"/>
    </location>
    <ligand>
        <name>alpha-maltose 1-phosphate</name>
        <dbReference type="ChEBI" id="CHEBI:63576"/>
    </ligand>
</feature>
<dbReference type="KEGG" id="eke:EK0264_16660"/>
<feature type="binding site" evidence="6">
    <location>
        <position position="389"/>
    </location>
    <ligand>
        <name>alpha-maltose 1-phosphate</name>
        <dbReference type="ChEBI" id="CHEBI:63576"/>
    </ligand>
</feature>
<evidence type="ECO:0000256" key="1">
    <source>
        <dbReference type="ARBA" id="ARBA00011738"/>
    </source>
</evidence>
<name>A0A7L4YTH3_9ACTN</name>
<dbReference type="AlphaFoldDB" id="A0A7L4YTH3"/>
<dbReference type="Gene3D" id="1.20.58.80">
    <property type="entry name" value="Phosphotransferase system, lactose/cellobiose-type IIA subunit"/>
    <property type="match status" value="1"/>
</dbReference>
<comment type="similarity">
    <text evidence="6">Belongs to the glycosyl hydrolase 13 family. GlgE subfamily.</text>
</comment>
<protein>
    <recommendedName>
        <fullName evidence="6">Alpha-1,4-glucan:maltose-1-phosphate maltosyltransferase</fullName>
        <shortName evidence="6">GMPMT</shortName>
        <ecNumber evidence="6">2.4.99.16</ecNumber>
    </recommendedName>
    <alternativeName>
        <fullName evidence="6">(1-&gt;4)-alpha-D-glucan:maltose-1-phosphate alpha-D-maltosyltransferase</fullName>
    </alternativeName>
</protein>
<dbReference type="InterPro" id="IPR013783">
    <property type="entry name" value="Ig-like_fold"/>
</dbReference>
<organism evidence="8 9">
    <name type="scientific">Epidermidibacterium keratini</name>
    <dbReference type="NCBI Taxonomy" id="1891644"/>
    <lineage>
        <taxon>Bacteria</taxon>
        <taxon>Bacillati</taxon>
        <taxon>Actinomycetota</taxon>
        <taxon>Actinomycetes</taxon>
        <taxon>Sporichthyales</taxon>
        <taxon>Sporichthyaceae</taxon>
        <taxon>Epidermidibacterium</taxon>
    </lineage>
</organism>
<dbReference type="GO" id="GO:0004553">
    <property type="term" value="F:hydrolase activity, hydrolyzing O-glycosyl compounds"/>
    <property type="evidence" value="ECO:0007669"/>
    <property type="project" value="InterPro"/>
</dbReference>
<evidence type="ECO:0000256" key="4">
    <source>
        <dbReference type="ARBA" id="ARBA00023277"/>
    </source>
</evidence>
<comment type="subunit">
    <text evidence="1 6">Homodimer.</text>
</comment>
<evidence type="ECO:0000313" key="9">
    <source>
        <dbReference type="Proteomes" id="UP000463857"/>
    </source>
</evidence>
<dbReference type="CDD" id="cd11344">
    <property type="entry name" value="AmyAc_GlgE_like"/>
    <property type="match status" value="1"/>
</dbReference>
<evidence type="ECO:0000259" key="7">
    <source>
        <dbReference type="SMART" id="SM00642"/>
    </source>
</evidence>
<dbReference type="InterPro" id="IPR049171">
    <property type="entry name" value="GLGE_C"/>
</dbReference>
<dbReference type="Gene3D" id="3.20.20.80">
    <property type="entry name" value="Glycosidases"/>
    <property type="match status" value="1"/>
</dbReference>
<keyword evidence="4 6" id="KW-0119">Carbohydrate metabolism</keyword>
<reference evidence="8 9" key="1">
    <citation type="journal article" date="2018" name="Int. J. Syst. Evol. Microbiol.">
        <title>Epidermidibacterium keratini gen. nov., sp. nov., a member of the family Sporichthyaceae, isolated from keratin epidermis.</title>
        <authorList>
            <person name="Lee D.G."/>
            <person name="Trujillo M.E."/>
            <person name="Kang S."/>
            <person name="Nam J.J."/>
            <person name="Kim Y.J."/>
        </authorList>
    </citation>
    <scope>NUCLEOTIDE SEQUENCE [LARGE SCALE GENOMIC DNA]</scope>
    <source>
        <strain evidence="8 9">EPI-7</strain>
    </source>
</reference>
<evidence type="ECO:0000256" key="2">
    <source>
        <dbReference type="ARBA" id="ARBA00022676"/>
    </source>
</evidence>
<dbReference type="InterPro" id="IPR006047">
    <property type="entry name" value="GH13_cat_dom"/>
</dbReference>
<gene>
    <name evidence="6" type="primary">glgE</name>
    <name evidence="8" type="ORF">EK0264_16660</name>
</gene>
<dbReference type="PANTHER" id="PTHR47786:SF2">
    <property type="entry name" value="GLYCOSYL HYDROLASE FAMILY 13 CATALYTIC DOMAIN-CONTAINING PROTEIN"/>
    <property type="match status" value="1"/>
</dbReference>